<evidence type="ECO:0000256" key="2">
    <source>
        <dbReference type="ARBA" id="ARBA00022475"/>
    </source>
</evidence>
<dbReference type="PANTHER" id="PTHR40077">
    <property type="entry name" value="MEMBRANE PROTEIN-RELATED"/>
    <property type="match status" value="1"/>
</dbReference>
<dbReference type="GO" id="GO:0005886">
    <property type="term" value="C:plasma membrane"/>
    <property type="evidence" value="ECO:0007669"/>
    <property type="project" value="UniProtKB-SubCell"/>
</dbReference>
<organism evidence="8 9">
    <name type="scientific">Luteolibacter yonseiensis</name>
    <dbReference type="NCBI Taxonomy" id="1144680"/>
    <lineage>
        <taxon>Bacteria</taxon>
        <taxon>Pseudomonadati</taxon>
        <taxon>Verrucomicrobiota</taxon>
        <taxon>Verrucomicrobiia</taxon>
        <taxon>Verrucomicrobiales</taxon>
        <taxon>Verrucomicrobiaceae</taxon>
        <taxon>Luteolibacter</taxon>
    </lineage>
</organism>
<proteinExistence type="predicted"/>
<dbReference type="RefSeq" id="WP_200351758.1">
    <property type="nucleotide sequence ID" value="NZ_BAABHZ010000006.1"/>
</dbReference>
<comment type="subcellular location">
    <subcellularLocation>
        <location evidence="1">Cell membrane</location>
        <topology evidence="1">Multi-pass membrane protein</topology>
    </subcellularLocation>
</comment>
<dbReference type="Proteomes" id="UP000600139">
    <property type="component" value="Unassembled WGS sequence"/>
</dbReference>
<dbReference type="InterPro" id="IPR023845">
    <property type="entry name" value="DUF3817_TM"/>
</dbReference>
<sequence length="103" mass="11335">MPNWNTAVGRVRGVGMLEGISFLLLMGVAMPLKYFAGMPEAVKWTGWAHGLLFVLYCLTIFQALLGGQLSFGKSVMAFVASLIPFGPFLVDRQLAKEDRPEEI</sequence>
<dbReference type="AlphaFoldDB" id="A0A934VB31"/>
<dbReference type="Pfam" id="PF12823">
    <property type="entry name" value="DUF3817"/>
    <property type="match status" value="1"/>
</dbReference>
<feature type="transmembrane region" description="Helical" evidence="6">
    <location>
        <begin position="44"/>
        <end position="65"/>
    </location>
</feature>
<feature type="transmembrane region" description="Helical" evidence="6">
    <location>
        <begin position="12"/>
        <end position="32"/>
    </location>
</feature>
<dbReference type="EMBL" id="JAENIK010000011">
    <property type="protein sequence ID" value="MBK1816833.1"/>
    <property type="molecule type" value="Genomic_DNA"/>
</dbReference>
<keyword evidence="5 6" id="KW-0472">Membrane</keyword>
<evidence type="ECO:0000256" key="4">
    <source>
        <dbReference type="ARBA" id="ARBA00022989"/>
    </source>
</evidence>
<evidence type="ECO:0000256" key="3">
    <source>
        <dbReference type="ARBA" id="ARBA00022692"/>
    </source>
</evidence>
<gene>
    <name evidence="8" type="ORF">JIN84_14505</name>
</gene>
<evidence type="ECO:0000313" key="8">
    <source>
        <dbReference type="EMBL" id="MBK1816833.1"/>
    </source>
</evidence>
<evidence type="ECO:0000256" key="6">
    <source>
        <dbReference type="SAM" id="Phobius"/>
    </source>
</evidence>
<dbReference type="PANTHER" id="PTHR40077:SF1">
    <property type="entry name" value="MEMBRANE PROTEIN"/>
    <property type="match status" value="1"/>
</dbReference>
<evidence type="ECO:0000259" key="7">
    <source>
        <dbReference type="Pfam" id="PF12823"/>
    </source>
</evidence>
<dbReference type="NCBIfam" id="TIGR03954">
    <property type="entry name" value="integ_memb_HG"/>
    <property type="match status" value="1"/>
</dbReference>
<evidence type="ECO:0000256" key="1">
    <source>
        <dbReference type="ARBA" id="ARBA00004651"/>
    </source>
</evidence>
<accession>A0A934VB31</accession>
<keyword evidence="2" id="KW-1003">Cell membrane</keyword>
<keyword evidence="9" id="KW-1185">Reference proteome</keyword>
<evidence type="ECO:0000313" key="9">
    <source>
        <dbReference type="Proteomes" id="UP000600139"/>
    </source>
</evidence>
<reference evidence="8" key="1">
    <citation type="submission" date="2021-01" db="EMBL/GenBank/DDBJ databases">
        <title>Modified the classification status of verrucomicrobia.</title>
        <authorList>
            <person name="Feng X."/>
        </authorList>
    </citation>
    <scope>NUCLEOTIDE SEQUENCE</scope>
    <source>
        <strain evidence="8">JCM 18052</strain>
    </source>
</reference>
<keyword evidence="4 6" id="KW-1133">Transmembrane helix</keyword>
<comment type="caution">
    <text evidence="8">The sequence shown here is derived from an EMBL/GenBank/DDBJ whole genome shotgun (WGS) entry which is preliminary data.</text>
</comment>
<protein>
    <submittedName>
        <fullName evidence="8">DUF3817 domain-containing protein</fullName>
    </submittedName>
</protein>
<feature type="domain" description="DUF3817" evidence="7">
    <location>
        <begin position="9"/>
        <end position="95"/>
    </location>
</feature>
<evidence type="ECO:0000256" key="5">
    <source>
        <dbReference type="ARBA" id="ARBA00023136"/>
    </source>
</evidence>
<keyword evidence="3 6" id="KW-0812">Transmembrane</keyword>
<name>A0A934VB31_9BACT</name>